<organism evidence="5 6">
    <name type="scientific">Xanthobacter dioxanivorans</name>
    <dbReference type="NCBI Taxonomy" id="2528964"/>
    <lineage>
        <taxon>Bacteria</taxon>
        <taxon>Pseudomonadati</taxon>
        <taxon>Pseudomonadota</taxon>
        <taxon>Alphaproteobacteria</taxon>
        <taxon>Hyphomicrobiales</taxon>
        <taxon>Xanthobacteraceae</taxon>
        <taxon>Xanthobacter</taxon>
    </lineage>
</organism>
<name>A0A974SGT7_9HYPH</name>
<keyword evidence="6" id="KW-1185">Reference proteome</keyword>
<gene>
    <name evidence="5" type="ORF">EZH22_21460</name>
</gene>
<dbReference type="Pfam" id="PF01022">
    <property type="entry name" value="HTH_5"/>
    <property type="match status" value="1"/>
</dbReference>
<dbReference type="InterPro" id="IPR036388">
    <property type="entry name" value="WH-like_DNA-bd_sf"/>
</dbReference>
<dbReference type="PANTHER" id="PTHR33154:SF33">
    <property type="entry name" value="TRANSCRIPTIONAL REPRESSOR SDPR"/>
    <property type="match status" value="1"/>
</dbReference>
<dbReference type="InterPro" id="IPR051081">
    <property type="entry name" value="HTH_MetalResp_TranReg"/>
</dbReference>
<dbReference type="EMBL" id="CP063362">
    <property type="protein sequence ID" value="QRG05606.1"/>
    <property type="molecule type" value="Genomic_DNA"/>
</dbReference>
<evidence type="ECO:0000259" key="4">
    <source>
        <dbReference type="PROSITE" id="PS50987"/>
    </source>
</evidence>
<accession>A0A974SGT7</accession>
<dbReference type="PANTHER" id="PTHR33154">
    <property type="entry name" value="TRANSCRIPTIONAL REGULATOR, ARSR FAMILY"/>
    <property type="match status" value="1"/>
</dbReference>
<dbReference type="SUPFAM" id="SSF46785">
    <property type="entry name" value="Winged helix' DNA-binding domain"/>
    <property type="match status" value="1"/>
</dbReference>
<dbReference type="InterPro" id="IPR001845">
    <property type="entry name" value="HTH_ArsR_DNA-bd_dom"/>
</dbReference>
<dbReference type="CDD" id="cd00090">
    <property type="entry name" value="HTH_ARSR"/>
    <property type="match status" value="1"/>
</dbReference>
<protein>
    <submittedName>
        <fullName evidence="5">Winged helix-turn-helix transcriptional regulator</fullName>
    </submittedName>
</protein>
<dbReference type="KEGG" id="xdi:EZH22_21460"/>
<dbReference type="AlphaFoldDB" id="A0A974SGT7"/>
<dbReference type="RefSeq" id="WP_203192472.1">
    <property type="nucleotide sequence ID" value="NZ_CP063362.1"/>
</dbReference>
<dbReference type="Proteomes" id="UP000596427">
    <property type="component" value="Chromosome"/>
</dbReference>
<keyword evidence="1" id="KW-0805">Transcription regulation</keyword>
<keyword evidence="2" id="KW-0238">DNA-binding</keyword>
<dbReference type="NCBIfam" id="NF033788">
    <property type="entry name" value="HTH_metalloreg"/>
    <property type="match status" value="1"/>
</dbReference>
<feature type="domain" description="HTH arsR-type" evidence="4">
    <location>
        <begin position="17"/>
        <end position="119"/>
    </location>
</feature>
<evidence type="ECO:0000256" key="2">
    <source>
        <dbReference type="ARBA" id="ARBA00023125"/>
    </source>
</evidence>
<reference evidence="5 6" key="1">
    <citation type="submission" date="2020-10" db="EMBL/GenBank/DDBJ databases">
        <title>Degradation of 1,4-Dioxane by Xanthobacter sp. YN2, via a Novel Group-2 Soluble Di-Iron Monooxygenase.</title>
        <authorList>
            <person name="Ma F."/>
            <person name="Wang Y."/>
            <person name="Yang J."/>
            <person name="Guo H."/>
            <person name="Su D."/>
            <person name="Yu L."/>
        </authorList>
    </citation>
    <scope>NUCLEOTIDE SEQUENCE [LARGE SCALE GENOMIC DNA]</scope>
    <source>
        <strain evidence="5 6">YN2</strain>
    </source>
</reference>
<proteinExistence type="predicted"/>
<dbReference type="InterPro" id="IPR011991">
    <property type="entry name" value="ArsR-like_HTH"/>
</dbReference>
<dbReference type="Gene3D" id="1.10.10.10">
    <property type="entry name" value="Winged helix-like DNA-binding domain superfamily/Winged helix DNA-binding domain"/>
    <property type="match status" value="1"/>
</dbReference>
<keyword evidence="3" id="KW-0804">Transcription</keyword>
<dbReference type="InterPro" id="IPR036390">
    <property type="entry name" value="WH_DNA-bd_sf"/>
</dbReference>
<evidence type="ECO:0000256" key="1">
    <source>
        <dbReference type="ARBA" id="ARBA00023015"/>
    </source>
</evidence>
<dbReference type="PROSITE" id="PS50987">
    <property type="entry name" value="HTH_ARSR_2"/>
    <property type="match status" value="1"/>
</dbReference>
<dbReference type="GO" id="GO:0003700">
    <property type="term" value="F:DNA-binding transcription factor activity"/>
    <property type="evidence" value="ECO:0007669"/>
    <property type="project" value="InterPro"/>
</dbReference>
<dbReference type="GO" id="GO:0003677">
    <property type="term" value="F:DNA binding"/>
    <property type="evidence" value="ECO:0007669"/>
    <property type="project" value="UniProtKB-KW"/>
</dbReference>
<evidence type="ECO:0000313" key="5">
    <source>
        <dbReference type="EMBL" id="QRG05606.1"/>
    </source>
</evidence>
<dbReference type="PRINTS" id="PR00778">
    <property type="entry name" value="HTHARSR"/>
</dbReference>
<dbReference type="SMART" id="SM00418">
    <property type="entry name" value="HTH_ARSR"/>
    <property type="match status" value="1"/>
</dbReference>
<evidence type="ECO:0000256" key="3">
    <source>
        <dbReference type="ARBA" id="ARBA00023163"/>
    </source>
</evidence>
<sequence length="124" mass="13132">MNAPPFVPISAIPAPADDADDKAQLAARLRAIGHPVRLTVLETLSGQDRCVCGDIVRALPLAQSTVSQHLKVLLDAGLIRSRTEGQRSGYCLDREALSALKIEIDSLFAALLAPASDCCAPQDD</sequence>
<evidence type="ECO:0000313" key="6">
    <source>
        <dbReference type="Proteomes" id="UP000596427"/>
    </source>
</evidence>